<evidence type="ECO:0000313" key="1">
    <source>
        <dbReference type="EMBL" id="GGD31100.1"/>
    </source>
</evidence>
<reference evidence="1" key="2">
    <citation type="journal article" date="2014" name="Int. J. Syst. Evol. Microbiol.">
        <title>Complete genome of a new Firmicutes species belonging to the dominant human colonic microbiota ('Ruminococcus bicirculans') reveals two chromosomes and a selective capacity to utilize plant glucans.</title>
        <authorList>
            <consortium name="NISC Comparative Sequencing Program"/>
            <person name="Wegmann U."/>
            <person name="Louis P."/>
            <person name="Goesmann A."/>
            <person name="Henrissat B."/>
            <person name="Duncan S.H."/>
            <person name="Flint H.J."/>
        </authorList>
    </citation>
    <scope>NUCLEOTIDE SEQUENCE</scope>
    <source>
        <strain evidence="1">CCM 7403</strain>
    </source>
</reference>
<dbReference type="AlphaFoldDB" id="A0A4V1CWJ9"/>
<dbReference type="SUPFAM" id="SSF48613">
    <property type="entry name" value="Heme oxygenase-like"/>
    <property type="match status" value="1"/>
</dbReference>
<dbReference type="Proteomes" id="UP000297025">
    <property type="component" value="Chromosome"/>
</dbReference>
<dbReference type="RefSeq" id="WP_135832571.1">
    <property type="nucleotide sequence ID" value="NZ_BMCK01000006.1"/>
</dbReference>
<accession>A0A4V1CWJ9</accession>
<gene>
    <name evidence="2" type="ORF">E2C04_10700</name>
    <name evidence="1" type="ORF">GCM10007231_33310</name>
</gene>
<dbReference type="KEGG" id="ndp:E2C04_10700"/>
<dbReference type="EMBL" id="BMCK01000006">
    <property type="protein sequence ID" value="GGD31100.1"/>
    <property type="molecule type" value="Genomic_DNA"/>
</dbReference>
<sequence length="331" mass="35951">MKTPRPCGPLSTWVSLTLTGEDPGPAPAVTTRDPLLDRDLQLALWTLYELHYAGFDDVDDAWEWNPEVLAFRAELEAPFEAALRSLAAPLVPSVTSVPEGSDALVELLEEIIEAAPSSGLAQHLQRRADLDQFTHFMRLRSIYHLKESDPQTFVVARVPGDVKVAVSELQYDEFGAGRTEMLHQTLFAEALKACDLDPTYGVYIDEVDAATLAVNNTMSLFSLHRRLRGASLGHLAAFEATSTMPCRRIAGGVRRLGLPEAAAAYFDEHVEADAVHEQIALRDICGRAVTAEPALASDIVFGAAACLAVDHLSGLHLLRTWGLDLDAEGAA</sequence>
<proteinExistence type="predicted"/>
<dbReference type="SMART" id="SM01236">
    <property type="entry name" value="Haem_oxygenase_2"/>
    <property type="match status" value="1"/>
</dbReference>
<dbReference type="Pfam" id="PF14518">
    <property type="entry name" value="Haem_oxygenas_2"/>
    <property type="match status" value="1"/>
</dbReference>
<dbReference type="EMBL" id="CP038462">
    <property type="protein sequence ID" value="QCC77527.1"/>
    <property type="molecule type" value="Genomic_DNA"/>
</dbReference>
<dbReference type="Proteomes" id="UP000630594">
    <property type="component" value="Unassembled WGS sequence"/>
</dbReference>
<reference evidence="4" key="3">
    <citation type="journal article" date="2019" name="Int. J. Syst. Evol. Microbiol.">
        <title>The Global Catalogue of Microorganisms (GCM) 10K type strain sequencing project: providing services to taxonomists for standard genome sequencing and annotation.</title>
        <authorList>
            <consortium name="The Broad Institute Genomics Platform"/>
            <consortium name="The Broad Institute Genome Sequencing Center for Infectious Disease"/>
            <person name="Wu L."/>
            <person name="Ma J."/>
        </authorList>
    </citation>
    <scope>NUCLEOTIDE SEQUENCE [LARGE SCALE GENOMIC DNA]</scope>
    <source>
        <strain evidence="4">CCM 7403</strain>
    </source>
</reference>
<name>A0A4V1CWJ9_9ACTN</name>
<reference evidence="2" key="4">
    <citation type="submission" date="2019-03" db="EMBL/GenBank/DDBJ databases">
        <authorList>
            <person name="Huang Y."/>
        </authorList>
    </citation>
    <scope>NUCLEOTIDE SEQUENCE</scope>
    <source>
        <strain evidence="2">JCM 16608</strain>
    </source>
</reference>
<organism evidence="2 3">
    <name type="scientific">Nocardioides daphniae</name>
    <dbReference type="NCBI Taxonomy" id="402297"/>
    <lineage>
        <taxon>Bacteria</taxon>
        <taxon>Bacillati</taxon>
        <taxon>Actinomycetota</taxon>
        <taxon>Actinomycetes</taxon>
        <taxon>Propionibacteriales</taxon>
        <taxon>Nocardioidaceae</taxon>
        <taxon>Nocardioides</taxon>
    </lineage>
</organism>
<dbReference type="Gene3D" id="1.20.910.10">
    <property type="entry name" value="Heme oxygenase-like"/>
    <property type="match status" value="1"/>
</dbReference>
<evidence type="ECO:0000313" key="2">
    <source>
        <dbReference type="EMBL" id="QCC77527.1"/>
    </source>
</evidence>
<evidence type="ECO:0000313" key="4">
    <source>
        <dbReference type="Proteomes" id="UP000630594"/>
    </source>
</evidence>
<dbReference type="OrthoDB" id="252872at2"/>
<reference evidence="1" key="5">
    <citation type="submission" date="2024-05" db="EMBL/GenBank/DDBJ databases">
        <authorList>
            <person name="Sun Q."/>
            <person name="Sedlacek I."/>
        </authorList>
    </citation>
    <scope>NUCLEOTIDE SEQUENCE</scope>
    <source>
        <strain evidence="1">CCM 7403</strain>
    </source>
</reference>
<keyword evidence="4" id="KW-1185">Reference proteome</keyword>
<dbReference type="InterPro" id="IPR016084">
    <property type="entry name" value="Haem_Oase-like_multi-hlx"/>
</dbReference>
<evidence type="ECO:0000313" key="3">
    <source>
        <dbReference type="Proteomes" id="UP000297025"/>
    </source>
</evidence>
<protein>
    <submittedName>
        <fullName evidence="2">Iron-containing redox enzyme family protein</fullName>
    </submittedName>
</protein>
<reference evidence="2 3" key="1">
    <citation type="journal article" date="2008" name="Int. J. Syst. Evol. Microbiol.">
        <title>Nocardioides daphniae sp. nov., isolated from Daphnia cucullata (Crustacea: Cladocera).</title>
        <authorList>
            <person name="Toth E.M."/>
            <person name="Keki Z."/>
            <person name="Homonnay Z.G."/>
            <person name="Borsodi A.K."/>
            <person name="Marialigeti K."/>
            <person name="Schumann P."/>
        </authorList>
    </citation>
    <scope>NUCLEOTIDE SEQUENCE [LARGE SCALE GENOMIC DNA]</scope>
    <source>
        <strain evidence="2 3">JCM 16608</strain>
    </source>
</reference>